<dbReference type="Pfam" id="PF00702">
    <property type="entry name" value="Hydrolase"/>
    <property type="match status" value="1"/>
</dbReference>
<dbReference type="AlphaFoldDB" id="A0A9D1HHY3"/>
<dbReference type="PRINTS" id="PR00119">
    <property type="entry name" value="CATATPASE"/>
</dbReference>
<comment type="subcellular location">
    <subcellularLocation>
        <location evidence="1">Membrane</location>
        <topology evidence="1">Multi-pass membrane protein</topology>
    </subcellularLocation>
</comment>
<dbReference type="InterPro" id="IPR018303">
    <property type="entry name" value="ATPase_P-typ_P_site"/>
</dbReference>
<dbReference type="PANTHER" id="PTHR42861">
    <property type="entry name" value="CALCIUM-TRANSPORTING ATPASE"/>
    <property type="match status" value="1"/>
</dbReference>
<dbReference type="InterPro" id="IPR059000">
    <property type="entry name" value="ATPase_P-type_domA"/>
</dbReference>
<evidence type="ECO:0000256" key="3">
    <source>
        <dbReference type="ARBA" id="ARBA00022967"/>
    </source>
</evidence>
<reference evidence="8" key="1">
    <citation type="submission" date="2020-10" db="EMBL/GenBank/DDBJ databases">
        <authorList>
            <person name="Gilroy R."/>
        </authorList>
    </citation>
    <scope>NUCLEOTIDE SEQUENCE</scope>
    <source>
        <strain evidence="8">CHK187-14744</strain>
    </source>
</reference>
<dbReference type="GO" id="GO:0016887">
    <property type="term" value="F:ATP hydrolysis activity"/>
    <property type="evidence" value="ECO:0007669"/>
    <property type="project" value="InterPro"/>
</dbReference>
<reference evidence="8" key="2">
    <citation type="journal article" date="2021" name="PeerJ">
        <title>Extensive microbial diversity within the chicken gut microbiome revealed by metagenomics and culture.</title>
        <authorList>
            <person name="Gilroy R."/>
            <person name="Ravi A."/>
            <person name="Getino M."/>
            <person name="Pursley I."/>
            <person name="Horton D.L."/>
            <person name="Alikhan N.F."/>
            <person name="Baker D."/>
            <person name="Gharbi K."/>
            <person name="Hall N."/>
            <person name="Watson M."/>
            <person name="Adriaenssens E.M."/>
            <person name="Foster-Nyarko E."/>
            <person name="Jarju S."/>
            <person name="Secka A."/>
            <person name="Antonio M."/>
            <person name="Oren A."/>
            <person name="Chaudhuri R.R."/>
            <person name="La Ragione R."/>
            <person name="Hildebrand F."/>
            <person name="Pallen M.J."/>
        </authorList>
    </citation>
    <scope>NUCLEOTIDE SEQUENCE</scope>
    <source>
        <strain evidence="8">CHK187-14744</strain>
    </source>
</reference>
<dbReference type="SFLD" id="SFLDG00002">
    <property type="entry name" value="C1.7:_P-type_atpase_like"/>
    <property type="match status" value="1"/>
</dbReference>
<dbReference type="SFLD" id="SFLDF00027">
    <property type="entry name" value="p-type_atpase"/>
    <property type="match status" value="1"/>
</dbReference>
<feature type="transmembrane region" description="Helical" evidence="6">
    <location>
        <begin position="618"/>
        <end position="640"/>
    </location>
</feature>
<evidence type="ECO:0000259" key="7">
    <source>
        <dbReference type="Pfam" id="PF00122"/>
    </source>
</evidence>
<feature type="transmembrane region" description="Helical" evidence="6">
    <location>
        <begin position="744"/>
        <end position="763"/>
    </location>
</feature>
<dbReference type="Gene3D" id="3.40.1110.10">
    <property type="entry name" value="Calcium-transporting ATPase, cytoplasmic domain N"/>
    <property type="match status" value="1"/>
</dbReference>
<dbReference type="PRINTS" id="PR00120">
    <property type="entry name" value="HATPASE"/>
</dbReference>
<dbReference type="InterPro" id="IPR023214">
    <property type="entry name" value="HAD_sf"/>
</dbReference>
<protein>
    <submittedName>
        <fullName evidence="8">HAD-IC family P-type ATPase</fullName>
    </submittedName>
</protein>
<dbReference type="InterPro" id="IPR036412">
    <property type="entry name" value="HAD-like_sf"/>
</dbReference>
<keyword evidence="5 6" id="KW-0472">Membrane</keyword>
<dbReference type="NCBIfam" id="TIGR01494">
    <property type="entry name" value="ATPase_P-type"/>
    <property type="match status" value="2"/>
</dbReference>
<sequence>MQDRYNQGLTSDQVQNRIQKGLVNISDNHISKTTREIIRCHTLTYFNFLNLVLAALVIISGQIKNLTFLGVMLANSLIGIYQELKVKKLIDNLEVITASRATVCRDGVFKDIPIEELVMDDLIAVENGDQIGADCQVLTSDGIEVNESMITGESRPVKKQPGDTLWSGSFLVAGSGRAQVIHVGKDNYATQLASQAKDKKRASSEMQDSIKKIIKTVGFIIIPVGILLFMSQRAAEGSNFSDALVNTVAGIIGMIPEGLVLLTSISFILGVGRLAGKKALVQEMEAIEALARVDVLCLDKTGTITTGELKVVEVVPLAEDETRIKNVMNEMAFAFDDVNATQDALMSYFTKSDKWKIRDKIPFSSERKYRGISFENEGDYVLGAPEFLIKGDETLDEKINAYSEQGLRVLLLGRSTGISSEDGSAGAVTAAGLIVISDCIRPEAHDTFEYFRSQNVSIKVISGDNPVTVSHIAVAAGLEGGERYVDANTLPEDFEELREVVGNYTVYGRVRPEQKQRIVKAYQANGHVVGMVGDGVNDVLALKDANCGIAMAAGSDAAKQVAHIVLMDSNFASMKSIVREGRMIISNIERVSALYLTKTIYSVLLSVIFILLGRSYPFIPIHLSIISAAMIGIPSFILTLEQTEAVTSNGFLRNVLRISLPSALTMVIVMLLNQLVAILFGFDDMMLSTYNLLMAGIISMFVVIEVCRPMNTRRTWLCIGVFVIFMAAILFFPDLFSIYSLFNWRMIFIVPLALLTQYIFNYLSKAIRMITRQHG</sequence>
<feature type="transmembrane region" description="Helical" evidence="6">
    <location>
        <begin position="714"/>
        <end position="732"/>
    </location>
</feature>
<evidence type="ECO:0000256" key="5">
    <source>
        <dbReference type="ARBA" id="ARBA00023136"/>
    </source>
</evidence>
<evidence type="ECO:0000256" key="2">
    <source>
        <dbReference type="ARBA" id="ARBA00022692"/>
    </source>
</evidence>
<dbReference type="Pfam" id="PF00122">
    <property type="entry name" value="E1-E2_ATPase"/>
    <property type="match status" value="1"/>
</dbReference>
<evidence type="ECO:0000313" key="9">
    <source>
        <dbReference type="Proteomes" id="UP000824164"/>
    </source>
</evidence>
<dbReference type="Proteomes" id="UP000824164">
    <property type="component" value="Unassembled WGS sequence"/>
</dbReference>
<dbReference type="InterPro" id="IPR001757">
    <property type="entry name" value="P_typ_ATPase"/>
</dbReference>
<dbReference type="InterPro" id="IPR023298">
    <property type="entry name" value="ATPase_P-typ_TM_dom_sf"/>
</dbReference>
<feature type="transmembrane region" description="Helical" evidence="6">
    <location>
        <begin position="660"/>
        <end position="682"/>
    </location>
</feature>
<dbReference type="SUPFAM" id="SSF81665">
    <property type="entry name" value="Calcium ATPase, transmembrane domain M"/>
    <property type="match status" value="1"/>
</dbReference>
<dbReference type="PROSITE" id="PS00154">
    <property type="entry name" value="ATPASE_E1_E2"/>
    <property type="match status" value="1"/>
</dbReference>
<evidence type="ECO:0000256" key="4">
    <source>
        <dbReference type="ARBA" id="ARBA00022989"/>
    </source>
</evidence>
<dbReference type="SFLD" id="SFLDS00003">
    <property type="entry name" value="Haloacid_Dehalogenase"/>
    <property type="match status" value="1"/>
</dbReference>
<proteinExistence type="predicted"/>
<dbReference type="SUPFAM" id="SSF56784">
    <property type="entry name" value="HAD-like"/>
    <property type="match status" value="1"/>
</dbReference>
<evidence type="ECO:0000256" key="6">
    <source>
        <dbReference type="SAM" id="Phobius"/>
    </source>
</evidence>
<accession>A0A9D1HHY3</accession>
<dbReference type="SUPFAM" id="SSF81653">
    <property type="entry name" value="Calcium ATPase, transduction domain A"/>
    <property type="match status" value="1"/>
</dbReference>
<feature type="transmembrane region" description="Helical" evidence="6">
    <location>
        <begin position="66"/>
        <end position="84"/>
    </location>
</feature>
<feature type="transmembrane region" description="Helical" evidence="6">
    <location>
        <begin position="592"/>
        <end position="612"/>
    </location>
</feature>
<dbReference type="Gene3D" id="3.40.50.1000">
    <property type="entry name" value="HAD superfamily/HAD-like"/>
    <property type="match status" value="1"/>
</dbReference>
<comment type="caution">
    <text evidence="8">The sequence shown here is derived from an EMBL/GenBank/DDBJ whole genome shotgun (WGS) entry which is preliminary data.</text>
</comment>
<name>A0A9D1HHY3_9FIRM</name>
<keyword evidence="2 6" id="KW-0812">Transmembrane</keyword>
<feature type="transmembrane region" description="Helical" evidence="6">
    <location>
        <begin position="213"/>
        <end position="231"/>
    </location>
</feature>
<evidence type="ECO:0000313" key="8">
    <source>
        <dbReference type="EMBL" id="HIU02985.1"/>
    </source>
</evidence>
<dbReference type="Gene3D" id="2.70.150.10">
    <property type="entry name" value="Calcium-transporting ATPase, cytoplasmic transduction domain A"/>
    <property type="match status" value="1"/>
</dbReference>
<keyword evidence="3" id="KW-1278">Translocase</keyword>
<keyword evidence="4 6" id="KW-1133">Transmembrane helix</keyword>
<gene>
    <name evidence="8" type="ORF">IAB63_07015</name>
</gene>
<dbReference type="InterPro" id="IPR044492">
    <property type="entry name" value="P_typ_ATPase_HD_dom"/>
</dbReference>
<feature type="transmembrane region" description="Helical" evidence="6">
    <location>
        <begin position="243"/>
        <end position="269"/>
    </location>
</feature>
<evidence type="ECO:0000256" key="1">
    <source>
        <dbReference type="ARBA" id="ARBA00004141"/>
    </source>
</evidence>
<organism evidence="8 9">
    <name type="scientific">Candidatus Onthocola gallistercoris</name>
    <dbReference type="NCBI Taxonomy" id="2840876"/>
    <lineage>
        <taxon>Bacteria</taxon>
        <taxon>Bacillati</taxon>
        <taxon>Bacillota</taxon>
        <taxon>Bacilli</taxon>
        <taxon>Candidatus Onthocola</taxon>
    </lineage>
</organism>
<dbReference type="InterPro" id="IPR008250">
    <property type="entry name" value="ATPase_P-typ_transduc_dom_A_sf"/>
</dbReference>
<dbReference type="EMBL" id="DVLT01000044">
    <property type="protein sequence ID" value="HIU02985.1"/>
    <property type="molecule type" value="Genomic_DNA"/>
</dbReference>
<feature type="transmembrane region" description="Helical" evidence="6">
    <location>
        <begin position="688"/>
        <end position="707"/>
    </location>
</feature>
<feature type="transmembrane region" description="Helical" evidence="6">
    <location>
        <begin position="42"/>
        <end position="60"/>
    </location>
</feature>
<dbReference type="Gene3D" id="1.20.1110.10">
    <property type="entry name" value="Calcium-transporting ATPase, transmembrane domain"/>
    <property type="match status" value="1"/>
</dbReference>
<dbReference type="GO" id="GO:0016020">
    <property type="term" value="C:membrane"/>
    <property type="evidence" value="ECO:0007669"/>
    <property type="project" value="UniProtKB-SubCell"/>
</dbReference>
<dbReference type="InterPro" id="IPR023299">
    <property type="entry name" value="ATPase_P-typ_cyto_dom_N"/>
</dbReference>
<feature type="domain" description="P-type ATPase A" evidence="7">
    <location>
        <begin position="97"/>
        <end position="196"/>
    </location>
</feature>
<dbReference type="GO" id="GO:0005524">
    <property type="term" value="F:ATP binding"/>
    <property type="evidence" value="ECO:0007669"/>
    <property type="project" value="InterPro"/>
</dbReference>